<comment type="caution">
    <text evidence="6">Lacks conserved residue(s) required for the propagation of feature annotation.</text>
</comment>
<dbReference type="PROSITE" id="PS50237">
    <property type="entry name" value="HECT"/>
    <property type="match status" value="1"/>
</dbReference>
<comment type="catalytic activity">
    <reaction evidence="1">
        <text>S-ubiquitinyl-[E2 ubiquitin-conjugating enzyme]-L-cysteine + [acceptor protein]-L-lysine = [E2 ubiquitin-conjugating enzyme]-L-cysteine + N(6)-ubiquitinyl-[acceptor protein]-L-lysine.</text>
        <dbReference type="EC" id="2.3.2.26"/>
    </reaction>
</comment>
<dbReference type="OrthoDB" id="423283at2759"/>
<sequence length="193" mass="22331">MFGLFEYTGAHYSLQINPASDVANVAHLDYFHFIGRVIGMALFHGRCIDGGFTLAFYKRILDRKACLQDLELVDHDFYQSLAFIRDNDVDELDLELYFSGNYYKFDSLQEEELKPGGREIKVTEANKMEYLKLSQENEQEGEKEDIGGDGEEEDERRFVVIVITIINDVNHDPRLLLFSSLLLLLESVVMQRF</sequence>
<dbReference type="EC" id="2.3.2.26" evidence="3"/>
<dbReference type="Pfam" id="PF00632">
    <property type="entry name" value="HECT"/>
    <property type="match status" value="1"/>
</dbReference>
<dbReference type="Gene3D" id="3.30.2160.10">
    <property type="entry name" value="Hect, E3 ligase catalytic domain"/>
    <property type="match status" value="1"/>
</dbReference>
<dbReference type="GO" id="GO:0016567">
    <property type="term" value="P:protein ubiquitination"/>
    <property type="evidence" value="ECO:0007669"/>
    <property type="project" value="TreeGrafter"/>
</dbReference>
<evidence type="ECO:0000313" key="8">
    <source>
        <dbReference type="EMBL" id="EUB60755.1"/>
    </source>
</evidence>
<keyword evidence="4" id="KW-0808">Transferase</keyword>
<dbReference type="FunFam" id="3.30.2160.10:FF:000001">
    <property type="entry name" value="E3 ubiquitin-protein ligase NEDD4-like"/>
    <property type="match status" value="1"/>
</dbReference>
<evidence type="ECO:0000256" key="5">
    <source>
        <dbReference type="ARBA" id="ARBA00022786"/>
    </source>
</evidence>
<keyword evidence="5 6" id="KW-0833">Ubl conjugation pathway</keyword>
<accession>W6UGU7</accession>
<evidence type="ECO:0000256" key="2">
    <source>
        <dbReference type="ARBA" id="ARBA00004906"/>
    </source>
</evidence>
<evidence type="ECO:0000256" key="6">
    <source>
        <dbReference type="PROSITE-ProRule" id="PRU00104"/>
    </source>
</evidence>
<dbReference type="GO" id="GO:0043161">
    <property type="term" value="P:proteasome-mediated ubiquitin-dependent protein catabolic process"/>
    <property type="evidence" value="ECO:0007669"/>
    <property type="project" value="TreeGrafter"/>
</dbReference>
<dbReference type="PANTHER" id="PTHR11254">
    <property type="entry name" value="HECT DOMAIN UBIQUITIN-PROTEIN LIGASE"/>
    <property type="match status" value="1"/>
</dbReference>
<dbReference type="AlphaFoldDB" id="W6UGU7"/>
<dbReference type="GeneID" id="36340096"/>
<dbReference type="GO" id="GO:0061630">
    <property type="term" value="F:ubiquitin protein ligase activity"/>
    <property type="evidence" value="ECO:0007669"/>
    <property type="project" value="UniProtKB-EC"/>
</dbReference>
<comment type="pathway">
    <text evidence="2">Protein modification; protein ubiquitination.</text>
</comment>
<dbReference type="SMART" id="SM00119">
    <property type="entry name" value="HECTc"/>
    <property type="match status" value="1"/>
</dbReference>
<protein>
    <recommendedName>
        <fullName evidence="3">HECT-type E3 ubiquitin transferase</fullName>
        <ecNumber evidence="3">2.3.2.26</ecNumber>
    </recommendedName>
</protein>
<name>W6UGU7_ECHGR</name>
<evidence type="ECO:0000256" key="4">
    <source>
        <dbReference type="ARBA" id="ARBA00022679"/>
    </source>
</evidence>
<evidence type="ECO:0000259" key="7">
    <source>
        <dbReference type="PROSITE" id="PS50237"/>
    </source>
</evidence>
<dbReference type="RefSeq" id="XP_024351951.1">
    <property type="nucleotide sequence ID" value="XM_024493630.1"/>
</dbReference>
<dbReference type="GO" id="GO:0005737">
    <property type="term" value="C:cytoplasm"/>
    <property type="evidence" value="ECO:0007669"/>
    <property type="project" value="TreeGrafter"/>
</dbReference>
<gene>
    <name evidence="8" type="ORF">EGR_04381</name>
</gene>
<dbReference type="InterPro" id="IPR035983">
    <property type="entry name" value="Hect_E3_ubiquitin_ligase"/>
</dbReference>
<proteinExistence type="predicted"/>
<dbReference type="InterPro" id="IPR050409">
    <property type="entry name" value="E3_ubiq-protein_ligase"/>
</dbReference>
<dbReference type="CTD" id="36340096"/>
<evidence type="ECO:0000256" key="3">
    <source>
        <dbReference type="ARBA" id="ARBA00012485"/>
    </source>
</evidence>
<reference evidence="8 9" key="1">
    <citation type="journal article" date="2013" name="Nat. Genet.">
        <title>The genome of the hydatid tapeworm Echinococcus granulosus.</title>
        <authorList>
            <person name="Zheng H."/>
            <person name="Zhang W."/>
            <person name="Zhang L."/>
            <person name="Zhang Z."/>
            <person name="Li J."/>
            <person name="Lu G."/>
            <person name="Zhu Y."/>
            <person name="Wang Y."/>
            <person name="Huang Y."/>
            <person name="Liu J."/>
            <person name="Kang H."/>
            <person name="Chen J."/>
            <person name="Wang L."/>
            <person name="Chen A."/>
            <person name="Yu S."/>
            <person name="Gao Z."/>
            <person name="Jin L."/>
            <person name="Gu W."/>
            <person name="Wang Z."/>
            <person name="Zhao L."/>
            <person name="Shi B."/>
            <person name="Wen H."/>
            <person name="Lin R."/>
            <person name="Jones M.K."/>
            <person name="Brejova B."/>
            <person name="Vinar T."/>
            <person name="Zhao G."/>
            <person name="McManus D.P."/>
            <person name="Chen Z."/>
            <person name="Zhou Y."/>
            <person name="Wang S."/>
        </authorList>
    </citation>
    <scope>NUCLEOTIDE SEQUENCE [LARGE SCALE GENOMIC DNA]</scope>
</reference>
<feature type="domain" description="HECT" evidence="7">
    <location>
        <begin position="1"/>
        <end position="133"/>
    </location>
</feature>
<dbReference type="InterPro" id="IPR000569">
    <property type="entry name" value="HECT_dom"/>
</dbReference>
<dbReference type="PANTHER" id="PTHR11254:SF429">
    <property type="entry name" value="E3 UBIQUITIN-PROTEIN LIGASE SU(DX)"/>
    <property type="match status" value="1"/>
</dbReference>
<dbReference type="Gene3D" id="3.90.1750.10">
    <property type="entry name" value="Hect, E3 ligase catalytic domains"/>
    <property type="match status" value="1"/>
</dbReference>
<evidence type="ECO:0000313" key="9">
    <source>
        <dbReference type="Proteomes" id="UP000019149"/>
    </source>
</evidence>
<dbReference type="KEGG" id="egl:EGR_04381"/>
<dbReference type="STRING" id="6210.W6UGU7"/>
<dbReference type="Proteomes" id="UP000019149">
    <property type="component" value="Unassembled WGS sequence"/>
</dbReference>
<keyword evidence="9" id="KW-1185">Reference proteome</keyword>
<organism evidence="8 9">
    <name type="scientific">Echinococcus granulosus</name>
    <name type="common">Hydatid tapeworm</name>
    <dbReference type="NCBI Taxonomy" id="6210"/>
    <lineage>
        <taxon>Eukaryota</taxon>
        <taxon>Metazoa</taxon>
        <taxon>Spiralia</taxon>
        <taxon>Lophotrochozoa</taxon>
        <taxon>Platyhelminthes</taxon>
        <taxon>Cestoda</taxon>
        <taxon>Eucestoda</taxon>
        <taxon>Cyclophyllidea</taxon>
        <taxon>Taeniidae</taxon>
        <taxon>Echinococcus</taxon>
        <taxon>Echinococcus granulosus group</taxon>
    </lineage>
</organism>
<dbReference type="SUPFAM" id="SSF56204">
    <property type="entry name" value="Hect, E3 ligase catalytic domain"/>
    <property type="match status" value="1"/>
</dbReference>
<evidence type="ECO:0000256" key="1">
    <source>
        <dbReference type="ARBA" id="ARBA00000885"/>
    </source>
</evidence>
<comment type="caution">
    <text evidence="8">The sequence shown here is derived from an EMBL/GenBank/DDBJ whole genome shotgun (WGS) entry which is preliminary data.</text>
</comment>
<dbReference type="EMBL" id="APAU02000027">
    <property type="protein sequence ID" value="EUB60755.1"/>
    <property type="molecule type" value="Genomic_DNA"/>
</dbReference>